<reference evidence="2 3" key="1">
    <citation type="submission" date="2018-02" db="EMBL/GenBank/DDBJ databases">
        <title>The genomes of Aspergillus section Nigri reveals drivers in fungal speciation.</title>
        <authorList>
            <consortium name="DOE Joint Genome Institute"/>
            <person name="Vesth T.C."/>
            <person name="Nybo J."/>
            <person name="Theobald S."/>
            <person name="Brandl J."/>
            <person name="Frisvad J.C."/>
            <person name="Nielsen K.F."/>
            <person name="Lyhne E.K."/>
            <person name="Kogle M.E."/>
            <person name="Kuo A."/>
            <person name="Riley R."/>
            <person name="Clum A."/>
            <person name="Nolan M."/>
            <person name="Lipzen A."/>
            <person name="Salamov A."/>
            <person name="Henrissat B."/>
            <person name="Wiebenga A."/>
            <person name="De vries R.P."/>
            <person name="Grigoriev I.V."/>
            <person name="Mortensen U.H."/>
            <person name="Andersen M.R."/>
            <person name="Baker S.E."/>
        </authorList>
    </citation>
    <scope>NUCLEOTIDE SEQUENCE [LARGE SCALE GENOMIC DNA]</scope>
    <source>
        <strain evidence="2 3">CBS 101889</strain>
    </source>
</reference>
<dbReference type="InterPro" id="IPR013320">
    <property type="entry name" value="ConA-like_dom_sf"/>
</dbReference>
<dbReference type="Proteomes" id="UP000248961">
    <property type="component" value="Unassembled WGS sequence"/>
</dbReference>
<dbReference type="OrthoDB" id="2862635at2759"/>
<accession>A0A395I3L9</accession>
<dbReference type="CDD" id="cd13426">
    <property type="entry name" value="Peptidase_G1"/>
    <property type="match status" value="1"/>
</dbReference>
<dbReference type="RefSeq" id="XP_025553834.1">
    <property type="nucleotide sequence ID" value="XM_025691210.1"/>
</dbReference>
<feature type="non-terminal residue" evidence="2">
    <location>
        <position position="1"/>
    </location>
</feature>
<evidence type="ECO:0000313" key="3">
    <source>
        <dbReference type="Proteomes" id="UP000248961"/>
    </source>
</evidence>
<dbReference type="GO" id="GO:0070007">
    <property type="term" value="F:glutamic-type endopeptidase activity"/>
    <property type="evidence" value="ECO:0007669"/>
    <property type="project" value="InterPro"/>
</dbReference>
<dbReference type="InterPro" id="IPR038656">
    <property type="entry name" value="Peptidase_G1_sf"/>
</dbReference>
<evidence type="ECO:0000313" key="2">
    <source>
        <dbReference type="EMBL" id="RAL14680.1"/>
    </source>
</evidence>
<dbReference type="GeneID" id="37195499"/>
<dbReference type="VEuPathDB" id="FungiDB:BO97DRAFT_310214"/>
<dbReference type="InterPro" id="IPR000250">
    <property type="entry name" value="Peptidase_G1"/>
</dbReference>
<dbReference type="STRING" id="1450537.A0A395I3L9"/>
<dbReference type="GO" id="GO:0006508">
    <property type="term" value="P:proteolysis"/>
    <property type="evidence" value="ECO:0007669"/>
    <property type="project" value="InterPro"/>
</dbReference>
<dbReference type="Pfam" id="PF01828">
    <property type="entry name" value="Peptidase_A4"/>
    <property type="match status" value="1"/>
</dbReference>
<dbReference type="EMBL" id="KZ824274">
    <property type="protein sequence ID" value="RAL14680.1"/>
    <property type="molecule type" value="Genomic_DNA"/>
</dbReference>
<organism evidence="2 3">
    <name type="scientific">Aspergillus homomorphus (strain CBS 101889)</name>
    <dbReference type="NCBI Taxonomy" id="1450537"/>
    <lineage>
        <taxon>Eukaryota</taxon>
        <taxon>Fungi</taxon>
        <taxon>Dikarya</taxon>
        <taxon>Ascomycota</taxon>
        <taxon>Pezizomycotina</taxon>
        <taxon>Eurotiomycetes</taxon>
        <taxon>Eurotiomycetidae</taxon>
        <taxon>Eurotiales</taxon>
        <taxon>Aspergillaceae</taxon>
        <taxon>Aspergillus</taxon>
        <taxon>Aspergillus subgen. Circumdati</taxon>
    </lineage>
</organism>
<sequence>YSTNWAGAVIALDPSTDTNTNTSTNTNTTRFTSISATITVPTPAPLPANSTDYQTASAWIGLDGGESHTSTTSTTTTTTNAILQTGVDLYVIDGQAYTDPWYEWYPDFARYYDEFVVNPGDELGVSVTADPGGRVGVCVVENRSSGASVTQTLTAPKSTATLAGRTAEWVVEGFASALDEADAVPFVGFEPAVGFRECAAVAGGKAYSLLDATALYEIV</sequence>
<feature type="active site" description="Proton acceptor" evidence="1">
    <location>
        <position position="172"/>
    </location>
</feature>
<dbReference type="PRINTS" id="PR00977">
    <property type="entry name" value="SCYTLDPTASE"/>
</dbReference>
<dbReference type="GO" id="GO:0030246">
    <property type="term" value="F:carbohydrate binding"/>
    <property type="evidence" value="ECO:0007669"/>
    <property type="project" value="UniProtKB-KW"/>
</dbReference>
<dbReference type="Gene3D" id="2.60.120.700">
    <property type="entry name" value="Peptidase G1"/>
    <property type="match status" value="1"/>
</dbReference>
<name>A0A395I3L9_ASPHC</name>
<dbReference type="SUPFAM" id="SSF49899">
    <property type="entry name" value="Concanavalin A-like lectins/glucanases"/>
    <property type="match status" value="1"/>
</dbReference>
<keyword evidence="2" id="KW-0430">Lectin</keyword>
<protein>
    <submittedName>
        <fullName evidence="2">Concanavalin A-like lectin/glucanase</fullName>
    </submittedName>
</protein>
<dbReference type="PANTHER" id="PTHR37536">
    <property type="entry name" value="PUTATIVE (AFU_ORTHOLOGUE AFUA_3G02970)-RELATED"/>
    <property type="match status" value="1"/>
</dbReference>
<proteinExistence type="predicted"/>
<dbReference type="AlphaFoldDB" id="A0A395I3L9"/>
<keyword evidence="3" id="KW-1185">Reference proteome</keyword>
<gene>
    <name evidence="2" type="ORF">BO97DRAFT_310214</name>
</gene>
<feature type="non-terminal residue" evidence="2">
    <location>
        <position position="219"/>
    </location>
</feature>
<evidence type="ECO:0000256" key="1">
    <source>
        <dbReference type="PIRSR" id="PIRSR600250-50"/>
    </source>
</evidence>
<dbReference type="PANTHER" id="PTHR37536:SF1">
    <property type="entry name" value="ASPERGILLOPEPSIN, PUTAITVE (AFU_ORTHOLOGUE AFUA_7G01200)"/>
    <property type="match status" value="1"/>
</dbReference>